<dbReference type="Proteomes" id="UP000199397">
    <property type="component" value="Unassembled WGS sequence"/>
</dbReference>
<gene>
    <name evidence="1" type="ORF">SAMN05660964_03271</name>
</gene>
<evidence type="ECO:0000313" key="1">
    <source>
        <dbReference type="EMBL" id="SEB04302.1"/>
    </source>
</evidence>
<dbReference type="EMBL" id="FNQP01000027">
    <property type="protein sequence ID" value="SEB04302.1"/>
    <property type="molecule type" value="Genomic_DNA"/>
</dbReference>
<evidence type="ECO:0000313" key="2">
    <source>
        <dbReference type="Proteomes" id="UP000199397"/>
    </source>
</evidence>
<organism evidence="1 2">
    <name type="scientific">Thiothrix caldifontis</name>
    <dbReference type="NCBI Taxonomy" id="525918"/>
    <lineage>
        <taxon>Bacteria</taxon>
        <taxon>Pseudomonadati</taxon>
        <taxon>Pseudomonadota</taxon>
        <taxon>Gammaproteobacteria</taxon>
        <taxon>Thiotrichales</taxon>
        <taxon>Thiotrichaceae</taxon>
        <taxon>Thiothrix</taxon>
    </lineage>
</organism>
<dbReference type="OrthoDB" id="5624992at2"/>
<name>A0A1H4G6J5_9GAMM</name>
<protein>
    <submittedName>
        <fullName evidence="1">Uncharacterized protein</fullName>
    </submittedName>
</protein>
<reference evidence="1 2" key="1">
    <citation type="submission" date="2016-10" db="EMBL/GenBank/DDBJ databases">
        <authorList>
            <person name="de Groot N.N."/>
        </authorList>
    </citation>
    <scope>NUCLEOTIDE SEQUENCE [LARGE SCALE GENOMIC DNA]</scope>
    <source>
        <strain evidence="1 2">DSM 21228</strain>
    </source>
</reference>
<accession>A0A1H4G6J5</accession>
<dbReference type="STRING" id="525918.SAMN05660964_03271"/>
<keyword evidence="2" id="KW-1185">Reference proteome</keyword>
<dbReference type="RefSeq" id="WP_093070336.1">
    <property type="nucleotide sequence ID" value="NZ_FNQP01000027.1"/>
</dbReference>
<sequence length="72" mass="7985">MRVCTLDPITLEDVTDLENAPFIMDGDLKIYFQSEANKCEYLDIPMHGGENSPGLKKIFDDMADCAITGSIN</sequence>
<proteinExistence type="predicted"/>
<dbReference type="AlphaFoldDB" id="A0A1H4G6J5"/>